<accession>A0A1W0B8S2</accession>
<organism evidence="3 4">
    <name type="scientific">Nocardia donostiensis</name>
    <dbReference type="NCBI Taxonomy" id="1538463"/>
    <lineage>
        <taxon>Bacteria</taxon>
        <taxon>Bacillati</taxon>
        <taxon>Actinomycetota</taxon>
        <taxon>Actinomycetes</taxon>
        <taxon>Mycobacteriales</taxon>
        <taxon>Nocardiaceae</taxon>
        <taxon>Nocardia</taxon>
    </lineage>
</organism>
<evidence type="ECO:0000259" key="2">
    <source>
        <dbReference type="Pfam" id="PF04069"/>
    </source>
</evidence>
<name>A0A1W0B8S2_9NOCA</name>
<dbReference type="InterPro" id="IPR007210">
    <property type="entry name" value="ABC_Gly_betaine_transp_sub-bd"/>
</dbReference>
<proteinExistence type="predicted"/>
<dbReference type="PROSITE" id="PS51257">
    <property type="entry name" value="PROKAR_LIPOPROTEIN"/>
    <property type="match status" value="1"/>
</dbReference>
<dbReference type="STRING" id="1538463.B0T36_00135"/>
<dbReference type="OrthoDB" id="4567439at2"/>
<feature type="domain" description="ABC-type glycine betaine transport system substrate-binding" evidence="2">
    <location>
        <begin position="33"/>
        <end position="293"/>
    </location>
</feature>
<sequence>MVLAASRRMLARVLVAAAAALAVSCGSDDAPAPVVVGAGDSAESRVLAEVYAQALARTGIVTAVRPDLGGRADYLAVLDAAEVTLVGEHNGALLAALGADSEDGTVDKVTEALYGSLPPGLVVSDAADGTDLRPRVVLTDAAAGQYRIGSIDDLLPHCPAFTVAVAPVSGLLTLPAPAADIDGCEFAATLTLPDAGELRRALTEGRAQAGVLTGPAELMPGGGAGLTVLSDDEYALPAQNVLALVRKNVLGERQWEKLNYVAGELTTDELLTMVRRVRDDAADPAELARTWLDAHGL</sequence>
<dbReference type="GO" id="GO:0043190">
    <property type="term" value="C:ATP-binding cassette (ABC) transporter complex"/>
    <property type="evidence" value="ECO:0007669"/>
    <property type="project" value="InterPro"/>
</dbReference>
<evidence type="ECO:0000313" key="4">
    <source>
        <dbReference type="Proteomes" id="UP000188836"/>
    </source>
</evidence>
<keyword evidence="1" id="KW-0732">Signal</keyword>
<evidence type="ECO:0000256" key="1">
    <source>
        <dbReference type="SAM" id="SignalP"/>
    </source>
</evidence>
<dbReference type="EMBL" id="MUMY01000001">
    <property type="protein sequence ID" value="ONM50687.1"/>
    <property type="molecule type" value="Genomic_DNA"/>
</dbReference>
<dbReference type="Proteomes" id="UP000188836">
    <property type="component" value="Unassembled WGS sequence"/>
</dbReference>
<dbReference type="AlphaFoldDB" id="A0A1W0B8S2"/>
<evidence type="ECO:0000313" key="3">
    <source>
        <dbReference type="EMBL" id="ONM50687.1"/>
    </source>
</evidence>
<keyword evidence="4" id="KW-1185">Reference proteome</keyword>
<protein>
    <submittedName>
        <fullName evidence="3">Transporter</fullName>
    </submittedName>
</protein>
<dbReference type="Gene3D" id="3.40.190.120">
    <property type="entry name" value="Osmoprotection protein (prox), domain 2"/>
    <property type="match status" value="1"/>
</dbReference>
<comment type="caution">
    <text evidence="3">The sequence shown here is derived from an EMBL/GenBank/DDBJ whole genome shotgun (WGS) entry which is preliminary data.</text>
</comment>
<dbReference type="GO" id="GO:0022857">
    <property type="term" value="F:transmembrane transporter activity"/>
    <property type="evidence" value="ECO:0007669"/>
    <property type="project" value="InterPro"/>
</dbReference>
<reference evidence="3 4" key="1">
    <citation type="journal article" date="2016" name="Antonie Van Leeuwenhoek">
        <title>Nocardia donostiensis sp. nov., isolated from human respiratory specimens.</title>
        <authorList>
            <person name="Ercibengoa M."/>
            <person name="Bell M."/>
            <person name="Marimon J.M."/>
            <person name="Humrighouse B."/>
            <person name="Klenk H.P."/>
            <person name="Potter G."/>
            <person name="Perez-Trallero E."/>
        </authorList>
    </citation>
    <scope>NUCLEOTIDE SEQUENCE [LARGE SCALE GENOMIC DNA]</scope>
    <source>
        <strain evidence="3 4">X1655</strain>
    </source>
</reference>
<feature type="signal peptide" evidence="1">
    <location>
        <begin position="1"/>
        <end position="22"/>
    </location>
</feature>
<gene>
    <name evidence="3" type="ORF">B0T46_02050</name>
</gene>
<dbReference type="Pfam" id="PF04069">
    <property type="entry name" value="OpuAC"/>
    <property type="match status" value="1"/>
</dbReference>
<feature type="chain" id="PRO_5039387078" evidence="1">
    <location>
        <begin position="23"/>
        <end position="297"/>
    </location>
</feature>
<dbReference type="SUPFAM" id="SSF53850">
    <property type="entry name" value="Periplasmic binding protein-like II"/>
    <property type="match status" value="1"/>
</dbReference>
<dbReference type="RefSeq" id="WP_077114668.1">
    <property type="nucleotide sequence ID" value="NZ_LOKT01000001.1"/>
</dbReference>
<dbReference type="Gene3D" id="3.40.190.10">
    <property type="entry name" value="Periplasmic binding protein-like II"/>
    <property type="match status" value="2"/>
</dbReference>